<protein>
    <recommendedName>
        <fullName evidence="3">DNA helicase</fullName>
        <ecNumber evidence="3">3.6.4.12</ecNumber>
    </recommendedName>
</protein>
<dbReference type="Pfam" id="PF13086">
    <property type="entry name" value="AAA_11"/>
    <property type="match status" value="1"/>
</dbReference>
<dbReference type="AlphaFoldDB" id="A0A8X7C996"/>
<dbReference type="EMBL" id="BMAV01011879">
    <property type="protein sequence ID" value="GFY58037.1"/>
    <property type="molecule type" value="Genomic_DNA"/>
</dbReference>
<dbReference type="GO" id="GO:0003723">
    <property type="term" value="F:RNA binding"/>
    <property type="evidence" value="ECO:0007669"/>
    <property type="project" value="InterPro"/>
</dbReference>
<evidence type="ECO:0000256" key="4">
    <source>
        <dbReference type="ARBA" id="ARBA00022490"/>
    </source>
</evidence>
<dbReference type="InterPro" id="IPR050534">
    <property type="entry name" value="Coronavir_polyprotein_1ab"/>
</dbReference>
<proteinExistence type="predicted"/>
<feature type="domain" description="Helicase SMUBP-2/HCS1 1B" evidence="7">
    <location>
        <begin position="8"/>
        <end position="95"/>
    </location>
</feature>
<keyword evidence="9" id="KW-1185">Reference proteome</keyword>
<dbReference type="Gene3D" id="2.40.30.270">
    <property type="match status" value="1"/>
</dbReference>
<keyword evidence="5" id="KW-0539">Nucleus</keyword>
<evidence type="ECO:0000256" key="1">
    <source>
        <dbReference type="ARBA" id="ARBA00004123"/>
    </source>
</evidence>
<name>A0A8X7C996_9ARAC</name>
<dbReference type="InterPro" id="IPR048761">
    <property type="entry name" value="SMUBP-2_HCS1_1B"/>
</dbReference>
<dbReference type="EC" id="3.6.4.12" evidence="3"/>
<sequence>MSEGNHSENISNKCTCISNLRICSWSTGVFGKRIINFGTNGNNVLAYKITSGDTVGFGIENNERVKLLASGVVSQVTNSVVSVTFDSLDVSTLKSGLRYTMFKMPSDLPYTQMKRALEMMRSRGRDHDLVKVLFGYQAPTSWKESWLEGIKDISFYSPNLNHQQKAAVVFAMLQKEIAIIHGPPGTGKTTTVVECILQALSQNLKVLACAPSNVAVDNLVHHLAGYRLKMIRLGHSFRFPKLPLNFIWFRWGFGMKEGNF</sequence>
<evidence type="ECO:0000313" key="8">
    <source>
        <dbReference type="EMBL" id="GFY58037.1"/>
    </source>
</evidence>
<dbReference type="SUPFAM" id="SSF52540">
    <property type="entry name" value="P-loop containing nucleoside triphosphate hydrolases"/>
    <property type="match status" value="1"/>
</dbReference>
<reference evidence="8" key="1">
    <citation type="submission" date="2020-08" db="EMBL/GenBank/DDBJ databases">
        <title>Multicomponent nature underlies the extraordinary mechanical properties of spider dragline silk.</title>
        <authorList>
            <person name="Kono N."/>
            <person name="Nakamura H."/>
            <person name="Mori M."/>
            <person name="Yoshida Y."/>
            <person name="Ohtoshi R."/>
            <person name="Malay A.D."/>
            <person name="Moran D.A.P."/>
            <person name="Tomita M."/>
            <person name="Numata K."/>
            <person name="Arakawa K."/>
        </authorList>
    </citation>
    <scope>NUCLEOTIDE SEQUENCE</scope>
</reference>
<gene>
    <name evidence="8" type="primary">Ighmbp2</name>
    <name evidence="8" type="ORF">TNIN_283221</name>
</gene>
<keyword evidence="8" id="KW-0238">DNA-binding</keyword>
<dbReference type="Proteomes" id="UP000886998">
    <property type="component" value="Unassembled WGS sequence"/>
</dbReference>
<evidence type="ECO:0000259" key="7">
    <source>
        <dbReference type="Pfam" id="PF21138"/>
    </source>
</evidence>
<evidence type="ECO:0000313" key="9">
    <source>
        <dbReference type="Proteomes" id="UP000886998"/>
    </source>
</evidence>
<dbReference type="OrthoDB" id="6513042at2759"/>
<dbReference type="GO" id="GO:0043139">
    <property type="term" value="F:5'-3' DNA helicase activity"/>
    <property type="evidence" value="ECO:0007669"/>
    <property type="project" value="TreeGrafter"/>
</dbReference>
<dbReference type="GO" id="GO:0005634">
    <property type="term" value="C:nucleus"/>
    <property type="evidence" value="ECO:0007669"/>
    <property type="project" value="UniProtKB-SubCell"/>
</dbReference>
<feature type="domain" description="DNA2/NAM7 helicase helicase" evidence="6">
    <location>
        <begin position="159"/>
        <end position="236"/>
    </location>
</feature>
<dbReference type="InterPro" id="IPR041677">
    <property type="entry name" value="DNA2/NAM7_AAA_11"/>
</dbReference>
<dbReference type="Gene3D" id="3.40.50.300">
    <property type="entry name" value="P-loop containing nucleotide triphosphate hydrolases"/>
    <property type="match status" value="1"/>
</dbReference>
<evidence type="ECO:0000259" key="6">
    <source>
        <dbReference type="Pfam" id="PF13086"/>
    </source>
</evidence>
<organism evidence="8 9">
    <name type="scientific">Trichonephila inaurata madagascariensis</name>
    <dbReference type="NCBI Taxonomy" id="2747483"/>
    <lineage>
        <taxon>Eukaryota</taxon>
        <taxon>Metazoa</taxon>
        <taxon>Ecdysozoa</taxon>
        <taxon>Arthropoda</taxon>
        <taxon>Chelicerata</taxon>
        <taxon>Arachnida</taxon>
        <taxon>Araneae</taxon>
        <taxon>Araneomorphae</taxon>
        <taxon>Entelegynae</taxon>
        <taxon>Araneoidea</taxon>
        <taxon>Nephilidae</taxon>
        <taxon>Trichonephila</taxon>
        <taxon>Trichonephila inaurata</taxon>
    </lineage>
</organism>
<dbReference type="PANTHER" id="PTHR43788">
    <property type="entry name" value="DNA2/NAM7 HELICASE FAMILY MEMBER"/>
    <property type="match status" value="1"/>
</dbReference>
<evidence type="ECO:0000256" key="2">
    <source>
        <dbReference type="ARBA" id="ARBA00004496"/>
    </source>
</evidence>
<dbReference type="InterPro" id="IPR027417">
    <property type="entry name" value="P-loop_NTPase"/>
</dbReference>
<evidence type="ECO:0000256" key="5">
    <source>
        <dbReference type="ARBA" id="ARBA00023242"/>
    </source>
</evidence>
<dbReference type="PANTHER" id="PTHR43788:SF8">
    <property type="entry name" value="DNA-BINDING PROTEIN SMUBP-2"/>
    <property type="match status" value="1"/>
</dbReference>
<dbReference type="Pfam" id="PF21138">
    <property type="entry name" value="SMUBP-2_HCS1_1B"/>
    <property type="match status" value="1"/>
</dbReference>
<keyword evidence="4" id="KW-0963">Cytoplasm</keyword>
<dbReference type="GO" id="GO:0003677">
    <property type="term" value="F:DNA binding"/>
    <property type="evidence" value="ECO:0007669"/>
    <property type="project" value="UniProtKB-KW"/>
</dbReference>
<dbReference type="GO" id="GO:0005737">
    <property type="term" value="C:cytoplasm"/>
    <property type="evidence" value="ECO:0007669"/>
    <property type="project" value="UniProtKB-SubCell"/>
</dbReference>
<comment type="caution">
    <text evidence="8">The sequence shown here is derived from an EMBL/GenBank/DDBJ whole genome shotgun (WGS) entry which is preliminary data.</text>
</comment>
<evidence type="ECO:0000256" key="3">
    <source>
        <dbReference type="ARBA" id="ARBA00012551"/>
    </source>
</evidence>
<comment type="subcellular location">
    <subcellularLocation>
        <location evidence="2">Cytoplasm</location>
    </subcellularLocation>
    <subcellularLocation>
        <location evidence="1">Nucleus</location>
    </subcellularLocation>
</comment>
<accession>A0A8X7C996</accession>